<dbReference type="CDD" id="cd07363">
    <property type="entry name" value="45_DOPA_Dioxygenase"/>
    <property type="match status" value="1"/>
</dbReference>
<comment type="cofactor">
    <cofactor evidence="1">
        <name>Zn(2+)</name>
        <dbReference type="ChEBI" id="CHEBI:29105"/>
    </cofactor>
</comment>
<accession>A0A841KG99</accession>
<dbReference type="SUPFAM" id="SSF53213">
    <property type="entry name" value="LigB-like"/>
    <property type="match status" value="1"/>
</dbReference>
<dbReference type="Proteomes" id="UP000588017">
    <property type="component" value="Unassembled WGS sequence"/>
</dbReference>
<sequence length="265" mass="28698">MTDPAPLMPTLFLSHGAPNLVLHNTEAHRFLKSFGAALPRPCAILVATAHFATATPALTADERPETIYDFGNFEPELFRMTYPAPGAPALAERAAALLGEAGIAAGTVHDRGFDHGTWVPLRLLYPEADIPVVQLSVQPRSGPAHHLAVGRALAPLRREGVLIIGSGALTHNLHEMFGRGYALDAAAPRWVRDFGEWMREAIEEGRADDVLDYRRRAPFGAENHPTEEHLLPLFVAMGAAGGARGEQVHSSAQYGVIMMDAYRFG</sequence>
<comment type="similarity">
    <text evidence="2">Belongs to the DODA-type extradiol aromatic ring-opening dioxygenase family.</text>
</comment>
<evidence type="ECO:0000256" key="3">
    <source>
        <dbReference type="ARBA" id="ARBA00022723"/>
    </source>
</evidence>
<evidence type="ECO:0000313" key="8">
    <source>
        <dbReference type="Proteomes" id="UP000588017"/>
    </source>
</evidence>
<dbReference type="GO" id="GO:0008270">
    <property type="term" value="F:zinc ion binding"/>
    <property type="evidence" value="ECO:0007669"/>
    <property type="project" value="InterPro"/>
</dbReference>
<evidence type="ECO:0000256" key="1">
    <source>
        <dbReference type="ARBA" id="ARBA00001947"/>
    </source>
</evidence>
<evidence type="ECO:0000259" key="6">
    <source>
        <dbReference type="Pfam" id="PF02900"/>
    </source>
</evidence>
<proteinExistence type="inferred from homology"/>
<dbReference type="RefSeq" id="WP_183334594.1">
    <property type="nucleotide sequence ID" value="NZ_BMHX01000004.1"/>
</dbReference>
<feature type="domain" description="Extradiol ring-cleavage dioxygenase class III enzyme subunit B" evidence="6">
    <location>
        <begin position="33"/>
        <end position="264"/>
    </location>
</feature>
<keyword evidence="5 7" id="KW-0560">Oxidoreductase</keyword>
<dbReference type="Pfam" id="PF02900">
    <property type="entry name" value="LigB"/>
    <property type="match status" value="1"/>
</dbReference>
<name>A0A841KG99_9HYPH</name>
<evidence type="ECO:0000256" key="5">
    <source>
        <dbReference type="ARBA" id="ARBA00023002"/>
    </source>
</evidence>
<protein>
    <submittedName>
        <fullName evidence="7">4,5-DOPA dioxygenase extradiol</fullName>
        <ecNumber evidence="7">1.13.11.-</ecNumber>
    </submittedName>
</protein>
<dbReference type="PANTHER" id="PTHR30096">
    <property type="entry name" value="4,5-DOPA DIOXYGENASE EXTRADIOL-LIKE PROTEIN"/>
    <property type="match status" value="1"/>
</dbReference>
<keyword evidence="8" id="KW-1185">Reference proteome</keyword>
<evidence type="ECO:0000256" key="2">
    <source>
        <dbReference type="ARBA" id="ARBA00007581"/>
    </source>
</evidence>
<keyword evidence="3" id="KW-0479">Metal-binding</keyword>
<reference evidence="7 8" key="1">
    <citation type="submission" date="2020-08" db="EMBL/GenBank/DDBJ databases">
        <title>Genomic Encyclopedia of Type Strains, Phase IV (KMG-IV): sequencing the most valuable type-strain genomes for metagenomic binning, comparative biology and taxonomic classification.</title>
        <authorList>
            <person name="Goeker M."/>
        </authorList>
    </citation>
    <scope>NUCLEOTIDE SEQUENCE [LARGE SCALE GENOMIC DNA]</scope>
    <source>
        <strain evidence="7 8">DSM 101465</strain>
    </source>
</reference>
<dbReference type="PIRSF" id="PIRSF006157">
    <property type="entry name" value="Doxgns_DODA"/>
    <property type="match status" value="1"/>
</dbReference>
<dbReference type="GO" id="GO:0016702">
    <property type="term" value="F:oxidoreductase activity, acting on single donors with incorporation of molecular oxygen, incorporation of two atoms of oxygen"/>
    <property type="evidence" value="ECO:0007669"/>
    <property type="project" value="UniProtKB-ARBA"/>
</dbReference>
<dbReference type="InterPro" id="IPR004183">
    <property type="entry name" value="Xdiol_dOase_suB"/>
</dbReference>
<organism evidence="7 8">
    <name type="scientific">Chelatococcus composti</name>
    <dbReference type="NCBI Taxonomy" id="1743235"/>
    <lineage>
        <taxon>Bacteria</taxon>
        <taxon>Pseudomonadati</taxon>
        <taxon>Pseudomonadota</taxon>
        <taxon>Alphaproteobacteria</taxon>
        <taxon>Hyphomicrobiales</taxon>
        <taxon>Chelatococcaceae</taxon>
        <taxon>Chelatococcus</taxon>
    </lineage>
</organism>
<dbReference type="Gene3D" id="3.40.830.10">
    <property type="entry name" value="LigB-like"/>
    <property type="match status" value="1"/>
</dbReference>
<dbReference type="PANTHER" id="PTHR30096:SF0">
    <property type="entry name" value="4,5-DOPA DIOXYGENASE EXTRADIOL-LIKE PROTEIN"/>
    <property type="match status" value="1"/>
</dbReference>
<comment type="caution">
    <text evidence="7">The sequence shown here is derived from an EMBL/GenBank/DDBJ whole genome shotgun (WGS) entry which is preliminary data.</text>
</comment>
<evidence type="ECO:0000256" key="4">
    <source>
        <dbReference type="ARBA" id="ARBA00022833"/>
    </source>
</evidence>
<dbReference type="GO" id="GO:0008198">
    <property type="term" value="F:ferrous iron binding"/>
    <property type="evidence" value="ECO:0007669"/>
    <property type="project" value="InterPro"/>
</dbReference>
<keyword evidence="7" id="KW-0223">Dioxygenase</keyword>
<keyword evidence="4" id="KW-0862">Zinc</keyword>
<gene>
    <name evidence="7" type="ORF">HNQ73_001899</name>
</gene>
<dbReference type="EMBL" id="JACHEH010000004">
    <property type="protein sequence ID" value="MBB6168269.1"/>
    <property type="molecule type" value="Genomic_DNA"/>
</dbReference>
<dbReference type="EC" id="1.13.11.-" evidence="7"/>
<evidence type="ECO:0000313" key="7">
    <source>
        <dbReference type="EMBL" id="MBB6168269.1"/>
    </source>
</evidence>
<dbReference type="InterPro" id="IPR014436">
    <property type="entry name" value="Extradiol_dOase_DODA"/>
</dbReference>
<dbReference type="AlphaFoldDB" id="A0A841KG99"/>